<evidence type="ECO:0000256" key="7">
    <source>
        <dbReference type="RuleBase" id="RU003800"/>
    </source>
</evidence>
<keyword evidence="6" id="KW-0479">Metal-binding</keyword>
<feature type="binding site" evidence="6">
    <location>
        <position position="408"/>
    </location>
    <ligand>
        <name>Mg(2+)</name>
        <dbReference type="ChEBI" id="CHEBI:18420"/>
    </ligand>
</feature>
<reference evidence="12 13" key="1">
    <citation type="submission" date="2023-09" db="EMBL/GenBank/DDBJ databases">
        <authorList>
            <person name="Page C.A."/>
            <person name="Perez-Diaz I.M."/>
        </authorList>
    </citation>
    <scope>NUCLEOTIDE SEQUENCE [LARGE SCALE GENOMIC DNA]</scope>
    <source>
        <strain evidence="12 13">Ll15</strain>
    </source>
</reference>
<feature type="domain" description="Polyphosphate kinase C-terminal" evidence="10">
    <location>
        <begin position="536"/>
        <end position="708"/>
    </location>
</feature>
<sequence length="723" mass="82948">MSTNISANEMNNNLENVNTTLSKETLLEEISKPQYYNNRELSWLAFNERVLEEAEDTNNPLLERLKFLAIFSSNLDEFFMVRVAGLQDQVRAGFHKAENKSGLTPKEQLTKIAERTQALVRRQMEIYRYLIDDLLSQENVFIRDLKLLTAEQKKYINELFEETIFPVLTPIAVDAYRPFPTLLGGTQNLLVMLESNTDVELENVDKVAIVQVPSVLERVIKVPSHNDETVYVLLEDVITSHIDKLFFGYKVKSSQAFRLTRNADLTIHEEGAQDLLVEIEKELKKRKWGVGSRLEVRDGEMNDDVLEYLLEEFEIEESDVFKIDGPLDLTFMFPFVKAISPGLEHLMYESFIPQPPQDLSSDENLFEKALVQDLFFHHPYESFVPIVDFIMEAANDPSVLAIKQTLYRVSGNSPIIQALKQAAENGKQVTVLVELKARFDEENNVHWAKLLEQAGCLVIYGMNNLKTHSKITLVVRRRAGKIERFVHLGTGNYNDATAKIYTDMAIITSNKDFGIDATNFFNYLSGYTEKPKFNHLVVSPYDIRDEFIQLIDEEIRCHKEHGNGFIKAKMNSLTDKDLMLKLYEASIAGVKIELIIRGICCLRPGIKGVSENICVTSIVGRFLEHSRIFWFHHNGANKLFLSSADMMTRNMVNRVEILFPIYSLDIKQRIMDIMDLQLSDNQKARIQDANGKYHYKEGHTSVERINSQESFLKEAIGTVKLDE</sequence>
<dbReference type="CDD" id="cd09168">
    <property type="entry name" value="PLDc_PaPPK1_C2_like"/>
    <property type="match status" value="1"/>
</dbReference>
<accession>A0ABZ0RYV7</accession>
<keyword evidence="5 6" id="KW-0067">ATP-binding</keyword>
<comment type="cofactor">
    <cofactor evidence="6">
        <name>Mg(2+)</name>
        <dbReference type="ChEBI" id="CHEBI:18420"/>
    </cofactor>
</comment>
<evidence type="ECO:0000259" key="8">
    <source>
        <dbReference type="Pfam" id="PF02503"/>
    </source>
</evidence>
<feature type="active site" description="Phosphohistidine intermediate" evidence="6">
    <location>
        <position position="468"/>
    </location>
</feature>
<protein>
    <recommendedName>
        <fullName evidence="6 7">Polyphosphate kinase</fullName>
        <ecNumber evidence="6 7">2.7.4.1</ecNumber>
    </recommendedName>
    <alternativeName>
        <fullName evidence="6">ATP-polyphosphate phosphotransferase</fullName>
    </alternativeName>
    <alternativeName>
        <fullName evidence="6">Polyphosphoric acid kinase</fullName>
    </alternativeName>
</protein>
<feature type="binding site" evidence="6">
    <location>
        <position position="625"/>
    </location>
    <ligand>
        <name>ATP</name>
        <dbReference type="ChEBI" id="CHEBI:30616"/>
    </ligand>
</feature>
<dbReference type="PANTHER" id="PTHR30218:SF0">
    <property type="entry name" value="POLYPHOSPHATE KINASE"/>
    <property type="match status" value="1"/>
</dbReference>
<keyword evidence="2 6" id="KW-0808">Transferase</keyword>
<evidence type="ECO:0000256" key="6">
    <source>
        <dbReference type="HAMAP-Rule" id="MF_00347"/>
    </source>
</evidence>
<evidence type="ECO:0000256" key="4">
    <source>
        <dbReference type="ARBA" id="ARBA00022777"/>
    </source>
</evidence>
<dbReference type="RefSeq" id="WP_319836988.1">
    <property type="nucleotide sequence ID" value="NZ_CP137624.1"/>
</dbReference>
<keyword evidence="6" id="KW-0460">Magnesium</keyword>
<dbReference type="InterPro" id="IPR003414">
    <property type="entry name" value="PP_kinase"/>
</dbReference>
<dbReference type="SUPFAM" id="SSF140356">
    <property type="entry name" value="PPK N-terminal domain-like"/>
    <property type="match status" value="1"/>
</dbReference>
<feature type="binding site" evidence="6">
    <location>
        <position position="501"/>
    </location>
    <ligand>
        <name>ATP</name>
        <dbReference type="ChEBI" id="CHEBI:30616"/>
    </ligand>
</feature>
<dbReference type="PIRSF" id="PIRSF015589">
    <property type="entry name" value="PP_kinase"/>
    <property type="match status" value="1"/>
</dbReference>
<evidence type="ECO:0000313" key="12">
    <source>
        <dbReference type="EMBL" id="WPK12199.1"/>
    </source>
</evidence>
<dbReference type="NCBIfam" id="NF003918">
    <property type="entry name" value="PRK05443.1-2"/>
    <property type="match status" value="1"/>
</dbReference>
<dbReference type="InterPro" id="IPR036832">
    <property type="entry name" value="PPK_N_dom_sf"/>
</dbReference>
<name>A0ABZ0RYV7_9BACI</name>
<dbReference type="EC" id="2.7.4.1" evidence="6 7"/>
<evidence type="ECO:0000313" key="13">
    <source>
        <dbReference type="Proteomes" id="UP001322664"/>
    </source>
</evidence>
<dbReference type="InterPro" id="IPR041108">
    <property type="entry name" value="PP_kinase_C_1"/>
</dbReference>
<dbReference type="InterPro" id="IPR025198">
    <property type="entry name" value="PPK_N_dom"/>
</dbReference>
<dbReference type="Pfam" id="PF13090">
    <property type="entry name" value="PP_kinase_C"/>
    <property type="match status" value="1"/>
</dbReference>
<evidence type="ECO:0000259" key="11">
    <source>
        <dbReference type="Pfam" id="PF17941"/>
    </source>
</evidence>
<keyword evidence="4 6" id="KW-0418">Kinase</keyword>
<dbReference type="NCBIfam" id="TIGR03705">
    <property type="entry name" value="poly_P_kin"/>
    <property type="match status" value="1"/>
</dbReference>
<dbReference type="Pfam" id="PF17941">
    <property type="entry name" value="PP_kinase_C_1"/>
    <property type="match status" value="1"/>
</dbReference>
<evidence type="ECO:0000259" key="10">
    <source>
        <dbReference type="Pfam" id="PF13090"/>
    </source>
</evidence>
<dbReference type="SUPFAM" id="SSF56024">
    <property type="entry name" value="Phospholipase D/nuclease"/>
    <property type="match status" value="2"/>
</dbReference>
<feature type="domain" description="Polyphosphate kinase N-terminal" evidence="9">
    <location>
        <begin position="36"/>
        <end position="142"/>
    </location>
</feature>
<dbReference type="HAMAP" id="MF_00347">
    <property type="entry name" value="Polyphosphate_kinase"/>
    <property type="match status" value="1"/>
</dbReference>
<dbReference type="Gene3D" id="3.30.870.10">
    <property type="entry name" value="Endonuclease Chain A"/>
    <property type="match status" value="2"/>
</dbReference>
<feature type="binding site" evidence="6">
    <location>
        <position position="74"/>
    </location>
    <ligand>
        <name>ATP</name>
        <dbReference type="ChEBI" id="CHEBI:30616"/>
    </ligand>
</feature>
<comment type="function">
    <text evidence="6 7">Catalyzes the reversible transfer of the terminal phosphate of ATP to form a long-chain polyphosphate (polyP).</text>
</comment>
<dbReference type="InterPro" id="IPR036830">
    <property type="entry name" value="PP_kinase_middle_dom_sf"/>
</dbReference>
<dbReference type="NCBIfam" id="NF003917">
    <property type="entry name" value="PRK05443.1-1"/>
    <property type="match status" value="1"/>
</dbReference>
<keyword evidence="13" id="KW-1185">Reference proteome</keyword>
<dbReference type="Proteomes" id="UP001322664">
    <property type="component" value="Chromosome"/>
</dbReference>
<dbReference type="Gene3D" id="1.20.58.310">
    <property type="entry name" value="Polyphosphate kinase N-terminal domain"/>
    <property type="match status" value="1"/>
</dbReference>
<feature type="binding site" evidence="6">
    <location>
        <position position="438"/>
    </location>
    <ligand>
        <name>Mg(2+)</name>
        <dbReference type="ChEBI" id="CHEBI:18420"/>
    </ligand>
</feature>
<dbReference type="NCBIfam" id="NF003921">
    <property type="entry name" value="PRK05443.2-2"/>
    <property type="match status" value="1"/>
</dbReference>
<feature type="domain" description="Polyphosphate kinase C-terminal" evidence="11">
    <location>
        <begin position="365"/>
        <end position="529"/>
    </location>
</feature>
<dbReference type="PANTHER" id="PTHR30218">
    <property type="entry name" value="POLYPHOSPHATE KINASE"/>
    <property type="match status" value="1"/>
</dbReference>
<evidence type="ECO:0000256" key="5">
    <source>
        <dbReference type="ARBA" id="ARBA00022840"/>
    </source>
</evidence>
<organism evidence="12 13">
    <name type="scientific">Lysinibacillus louembei</name>
    <dbReference type="NCBI Taxonomy" id="1470088"/>
    <lineage>
        <taxon>Bacteria</taxon>
        <taxon>Bacillati</taxon>
        <taxon>Bacillota</taxon>
        <taxon>Bacilli</taxon>
        <taxon>Bacillales</taxon>
        <taxon>Bacillaceae</taxon>
        <taxon>Lysinibacillus</taxon>
    </lineage>
</organism>
<gene>
    <name evidence="6" type="primary">ppk</name>
    <name evidence="12" type="ORF">R6U77_00500</name>
</gene>
<feature type="binding site" evidence="6">
    <location>
        <position position="597"/>
    </location>
    <ligand>
        <name>ATP</name>
        <dbReference type="ChEBI" id="CHEBI:30616"/>
    </ligand>
</feature>
<dbReference type="EMBL" id="CP137624">
    <property type="protein sequence ID" value="WPK12199.1"/>
    <property type="molecule type" value="Genomic_DNA"/>
</dbReference>
<evidence type="ECO:0000256" key="1">
    <source>
        <dbReference type="ARBA" id="ARBA00022553"/>
    </source>
</evidence>
<dbReference type="InterPro" id="IPR024953">
    <property type="entry name" value="PP_kinase_middle"/>
</dbReference>
<evidence type="ECO:0000256" key="3">
    <source>
        <dbReference type="ARBA" id="ARBA00022741"/>
    </source>
</evidence>
<comment type="catalytic activity">
    <reaction evidence="6 7">
        <text>[phosphate](n) + ATP = [phosphate](n+1) + ADP</text>
        <dbReference type="Rhea" id="RHEA:19573"/>
        <dbReference type="Rhea" id="RHEA-COMP:9859"/>
        <dbReference type="Rhea" id="RHEA-COMP:14280"/>
        <dbReference type="ChEBI" id="CHEBI:16838"/>
        <dbReference type="ChEBI" id="CHEBI:30616"/>
        <dbReference type="ChEBI" id="CHEBI:456216"/>
        <dbReference type="EC" id="2.7.4.1"/>
    </reaction>
</comment>
<proteinExistence type="inferred from homology"/>
<dbReference type="Pfam" id="PF02503">
    <property type="entry name" value="PP_kinase"/>
    <property type="match status" value="1"/>
</dbReference>
<feature type="domain" description="Polyphosphate kinase middle" evidence="8">
    <location>
        <begin position="151"/>
        <end position="334"/>
    </location>
</feature>
<evidence type="ECO:0000256" key="2">
    <source>
        <dbReference type="ARBA" id="ARBA00022679"/>
    </source>
</evidence>
<dbReference type="Pfam" id="PF13089">
    <property type="entry name" value="PP_kinase_N"/>
    <property type="match status" value="1"/>
</dbReference>
<dbReference type="CDD" id="cd09165">
    <property type="entry name" value="PLDc_PaPPK1_C1_like"/>
    <property type="match status" value="1"/>
</dbReference>
<dbReference type="InterPro" id="IPR025200">
    <property type="entry name" value="PPK_C_dom2"/>
</dbReference>
<keyword evidence="3 6" id="KW-0547">Nucleotide-binding</keyword>
<evidence type="ECO:0000259" key="9">
    <source>
        <dbReference type="Pfam" id="PF13089"/>
    </source>
</evidence>
<comment type="similarity">
    <text evidence="6 7">Belongs to the polyphosphate kinase 1 (PPK1) family.</text>
</comment>
<comment type="PTM">
    <text evidence="6 7">An intermediate of this reaction is the autophosphorylated ppk in which a phosphate is covalently linked to a histidine residue through a N-P bond.</text>
</comment>
<dbReference type="GO" id="GO:0008976">
    <property type="term" value="F:polyphosphate kinase activity"/>
    <property type="evidence" value="ECO:0007669"/>
    <property type="project" value="UniProtKB-EC"/>
</dbReference>
<dbReference type="Gene3D" id="3.30.1840.10">
    <property type="entry name" value="Polyphosphate kinase middle domain"/>
    <property type="match status" value="1"/>
</dbReference>
<dbReference type="SUPFAM" id="SSF143724">
    <property type="entry name" value="PHP14-like"/>
    <property type="match status" value="1"/>
</dbReference>
<keyword evidence="1 6" id="KW-0597">Phosphoprotein</keyword>
<dbReference type="NCBIfam" id="NF003920">
    <property type="entry name" value="PRK05443.2-1"/>
    <property type="match status" value="1"/>
</dbReference>